<gene>
    <name evidence="1" type="ORF">FWK35_00033346</name>
</gene>
<protein>
    <submittedName>
        <fullName evidence="1">Uncharacterized protein</fullName>
    </submittedName>
</protein>
<evidence type="ECO:0000313" key="1">
    <source>
        <dbReference type="EMBL" id="KAF0712663.1"/>
    </source>
</evidence>
<accession>A0A6G0VZS0</accession>
<proteinExistence type="predicted"/>
<reference evidence="1 2" key="1">
    <citation type="submission" date="2019-08" db="EMBL/GenBank/DDBJ databases">
        <title>Whole genome of Aphis craccivora.</title>
        <authorList>
            <person name="Voronova N.V."/>
            <person name="Shulinski R.S."/>
            <person name="Bandarenka Y.V."/>
            <person name="Zhorov D.G."/>
            <person name="Warner D."/>
        </authorList>
    </citation>
    <scope>NUCLEOTIDE SEQUENCE [LARGE SCALE GENOMIC DNA]</scope>
    <source>
        <strain evidence="1">180601</strain>
        <tissue evidence="1">Whole Body</tissue>
    </source>
</reference>
<organism evidence="1 2">
    <name type="scientific">Aphis craccivora</name>
    <name type="common">Cowpea aphid</name>
    <dbReference type="NCBI Taxonomy" id="307492"/>
    <lineage>
        <taxon>Eukaryota</taxon>
        <taxon>Metazoa</taxon>
        <taxon>Ecdysozoa</taxon>
        <taxon>Arthropoda</taxon>
        <taxon>Hexapoda</taxon>
        <taxon>Insecta</taxon>
        <taxon>Pterygota</taxon>
        <taxon>Neoptera</taxon>
        <taxon>Paraneoptera</taxon>
        <taxon>Hemiptera</taxon>
        <taxon>Sternorrhyncha</taxon>
        <taxon>Aphidomorpha</taxon>
        <taxon>Aphidoidea</taxon>
        <taxon>Aphididae</taxon>
        <taxon>Aphidini</taxon>
        <taxon>Aphis</taxon>
        <taxon>Aphis</taxon>
    </lineage>
</organism>
<sequence length="452" mass="51160">MIRKSVQNECNDPKINAMALKEKHNQNTTSAAEKQPTTSPANVYINRADTAVTYTIVPISQKNNREKLPKVREDIKSIECFFSWKAIAEYRIPYIIRVINGEELKFVSVRMAETQLLSNYLHRLHADIYTFTPVRSYFITDSEAKLFNEINIEHSDGIYGKDSFYAGKDYIVRLEDVIEFYIFIKVCYNKVLSNITPGRIEKCGFIRINSETVLPYCLKDDRKYIPLFYFEGGIGSLRQHAVKLKDWNLAYLKFCCKVQGIKNELYTLDSCTAVTLDDIKNCFPLETHFEEYWPIKVVDTKLLLNEKSTHVHPSGVWIRAPESTIPHTLTASAPVIPQSMPVVMNTFKNGWPPNQLINSCTTPALPPQTTCGYSIVSRNQSIAAQCYNAGPQMSQGNSLMNGESHVKPPPFNRAKNTTPAISNTVSYSNTVPISQCMTTMYNPVPSSSGMSH</sequence>
<comment type="caution">
    <text evidence="1">The sequence shown here is derived from an EMBL/GenBank/DDBJ whole genome shotgun (WGS) entry which is preliminary data.</text>
</comment>
<dbReference type="AlphaFoldDB" id="A0A6G0VZS0"/>
<dbReference type="OrthoDB" id="6615917at2759"/>
<dbReference type="EMBL" id="VUJU01010863">
    <property type="protein sequence ID" value="KAF0712663.1"/>
    <property type="molecule type" value="Genomic_DNA"/>
</dbReference>
<evidence type="ECO:0000313" key="2">
    <source>
        <dbReference type="Proteomes" id="UP000478052"/>
    </source>
</evidence>
<keyword evidence="2" id="KW-1185">Reference proteome</keyword>
<name>A0A6G0VZS0_APHCR</name>
<dbReference type="Proteomes" id="UP000478052">
    <property type="component" value="Unassembled WGS sequence"/>
</dbReference>
<feature type="non-terminal residue" evidence="1">
    <location>
        <position position="452"/>
    </location>
</feature>